<dbReference type="Gene3D" id="3.10.20.90">
    <property type="entry name" value="Phosphatidylinositol 3-kinase Catalytic Subunit, Chain A, domain 1"/>
    <property type="match status" value="1"/>
</dbReference>
<evidence type="ECO:0000313" key="5">
    <source>
        <dbReference type="Proteomes" id="UP001642484"/>
    </source>
</evidence>
<comment type="caution">
    <text evidence="4">The sequence shown here is derived from an EMBL/GenBank/DDBJ whole genome shotgun (WGS) entry which is preliminary data.</text>
</comment>
<dbReference type="EMBL" id="CAXAMN010024306">
    <property type="protein sequence ID" value="CAK9085537.1"/>
    <property type="molecule type" value="Genomic_DNA"/>
</dbReference>
<name>A0ABP0QEV7_9DINO</name>
<keyword evidence="5" id="KW-1185">Reference proteome</keyword>
<evidence type="ECO:0000256" key="1">
    <source>
        <dbReference type="ARBA" id="ARBA00005578"/>
    </source>
</evidence>
<dbReference type="InterPro" id="IPR050961">
    <property type="entry name" value="BolA/IbaG_stress_morph_reg"/>
</dbReference>
<dbReference type="Proteomes" id="UP001642484">
    <property type="component" value="Unassembled WGS sequence"/>
</dbReference>
<protein>
    <submittedName>
        <fullName evidence="4">Uncharacterized protein</fullName>
    </submittedName>
</protein>
<dbReference type="PANTHER" id="PTHR46229:SF2">
    <property type="entry name" value="BOLA-LIKE PROTEIN 1"/>
    <property type="match status" value="1"/>
</dbReference>
<organism evidence="4 5">
    <name type="scientific">Durusdinium trenchii</name>
    <dbReference type="NCBI Taxonomy" id="1381693"/>
    <lineage>
        <taxon>Eukaryota</taxon>
        <taxon>Sar</taxon>
        <taxon>Alveolata</taxon>
        <taxon>Dinophyceae</taxon>
        <taxon>Suessiales</taxon>
        <taxon>Symbiodiniaceae</taxon>
        <taxon>Durusdinium</taxon>
    </lineage>
</organism>
<feature type="region of interest" description="Disordered" evidence="3">
    <location>
        <begin position="132"/>
        <end position="154"/>
    </location>
</feature>
<sequence length="154" mass="17501">MLCLKIGSPAAIVRMFRQTRNVTGEKDLPAYHREQRHSRAFAFYGPVQKHIEDKLHSELRPQHLEVKNESHGRKSDESHFHVLVVSEAFEGLKPLERHRLVNGLFTGQDGSLKFHSLRITAKTPAVWEEDKSVAKRPQCTGRGDGRVATDLEAL</sequence>
<dbReference type="Pfam" id="PF01722">
    <property type="entry name" value="BolA"/>
    <property type="match status" value="1"/>
</dbReference>
<proteinExistence type="inferred from homology"/>
<evidence type="ECO:0000256" key="3">
    <source>
        <dbReference type="SAM" id="MobiDB-lite"/>
    </source>
</evidence>
<accession>A0ABP0QEV7</accession>
<gene>
    <name evidence="4" type="ORF">CCMP2556_LOCUS41527</name>
</gene>
<evidence type="ECO:0000313" key="4">
    <source>
        <dbReference type="EMBL" id="CAK9085537.1"/>
    </source>
</evidence>
<dbReference type="SUPFAM" id="SSF82657">
    <property type="entry name" value="BolA-like"/>
    <property type="match status" value="1"/>
</dbReference>
<dbReference type="InterPro" id="IPR036065">
    <property type="entry name" value="BolA-like_sf"/>
</dbReference>
<dbReference type="InterPro" id="IPR002634">
    <property type="entry name" value="BolA"/>
</dbReference>
<reference evidence="4 5" key="1">
    <citation type="submission" date="2024-02" db="EMBL/GenBank/DDBJ databases">
        <authorList>
            <person name="Chen Y."/>
            <person name="Shah S."/>
            <person name="Dougan E. K."/>
            <person name="Thang M."/>
            <person name="Chan C."/>
        </authorList>
    </citation>
    <scope>NUCLEOTIDE SEQUENCE [LARGE SCALE GENOMIC DNA]</scope>
</reference>
<comment type="similarity">
    <text evidence="1 2">Belongs to the BolA/IbaG family.</text>
</comment>
<evidence type="ECO:0000256" key="2">
    <source>
        <dbReference type="RuleBase" id="RU003860"/>
    </source>
</evidence>
<dbReference type="PANTHER" id="PTHR46229">
    <property type="entry name" value="BOLA TRANSCRIPTION REGULATOR"/>
    <property type="match status" value="1"/>
</dbReference>
<feature type="compositionally biased region" description="Basic and acidic residues" evidence="3">
    <location>
        <begin position="143"/>
        <end position="154"/>
    </location>
</feature>